<reference evidence="1" key="1">
    <citation type="submission" date="2018-05" db="EMBL/GenBank/DDBJ databases">
        <authorList>
            <person name="Lanie J.A."/>
            <person name="Ng W.-L."/>
            <person name="Kazmierczak K.M."/>
            <person name="Andrzejewski T.M."/>
            <person name="Davidsen T.M."/>
            <person name="Wayne K.J."/>
            <person name="Tettelin H."/>
            <person name="Glass J.I."/>
            <person name="Rusch D."/>
            <person name="Podicherti R."/>
            <person name="Tsui H.-C.T."/>
            <person name="Winkler M.E."/>
        </authorList>
    </citation>
    <scope>NUCLEOTIDE SEQUENCE</scope>
</reference>
<name>A0A382LA15_9ZZZZ</name>
<gene>
    <name evidence="1" type="ORF">METZ01_LOCUS285717</name>
</gene>
<evidence type="ECO:0008006" key="2">
    <source>
        <dbReference type="Google" id="ProtNLM"/>
    </source>
</evidence>
<protein>
    <recommendedName>
        <fullName evidence="2">Cytidylate kinase-like family protein</fullName>
    </recommendedName>
</protein>
<dbReference type="SUPFAM" id="SSF52540">
    <property type="entry name" value="P-loop containing nucleoside triphosphate hydrolases"/>
    <property type="match status" value="1"/>
</dbReference>
<sequence length="246" mass="27220">MAKMSVITLGGMSGGGARIVGPLVAEKLGADYVDRIFLSQVARQLGATVEALHQREERPPTRGERWFRVIQRILERSSVTGAGGDPYFGPGVAAFLTEEYEDIPQPTITRGHELEDDEYIEAIHNTMRDMAEDGNVVFVGRGGHVILNDMPNVLRVGIVAHVEDRISNLMSREGLDHDMALSLIASRDQARAYYFRKFFELEDPDRPDLYHLTLNTSEVNLEYAAELIIEALGALEAGKIIGPINS</sequence>
<proteinExistence type="predicted"/>
<dbReference type="Pfam" id="PF13189">
    <property type="entry name" value="Cytidylate_kin2"/>
    <property type="match status" value="1"/>
</dbReference>
<accession>A0A382LA15</accession>
<dbReference type="EMBL" id="UINC01085376">
    <property type="protein sequence ID" value="SVC32863.1"/>
    <property type="molecule type" value="Genomic_DNA"/>
</dbReference>
<dbReference type="InterPro" id="IPR027417">
    <property type="entry name" value="P-loop_NTPase"/>
</dbReference>
<dbReference type="AlphaFoldDB" id="A0A382LA15"/>
<dbReference type="Gene3D" id="3.40.50.300">
    <property type="entry name" value="P-loop containing nucleotide triphosphate hydrolases"/>
    <property type="match status" value="1"/>
</dbReference>
<organism evidence="1">
    <name type="scientific">marine metagenome</name>
    <dbReference type="NCBI Taxonomy" id="408172"/>
    <lineage>
        <taxon>unclassified sequences</taxon>
        <taxon>metagenomes</taxon>
        <taxon>ecological metagenomes</taxon>
    </lineage>
</organism>
<evidence type="ECO:0000313" key="1">
    <source>
        <dbReference type="EMBL" id="SVC32863.1"/>
    </source>
</evidence>